<sequence length="157" mass="16986">MCYSTCVGNTVKLQDGTEVTDLPKKALGCIGSDLHPYIWKASIGQSFCEAQATCALVFGVALAPIDTPENLNFLMAAVNDESNSAIPHFWVNVRYIDGAWVRMPSKTPVPADMWDGSPSDTSSCVVILKSGKLTTVPCSIKLIYMCIDATKTFKPCE</sequence>
<dbReference type="CDD" id="cd00037">
    <property type="entry name" value="CLECT"/>
    <property type="match status" value="1"/>
</dbReference>
<dbReference type="InterPro" id="IPR001304">
    <property type="entry name" value="C-type_lectin-like"/>
</dbReference>
<dbReference type="Proteomes" id="UP000694843">
    <property type="component" value="Unplaced"/>
</dbReference>
<dbReference type="SUPFAM" id="SSF56436">
    <property type="entry name" value="C-type lectin-like"/>
    <property type="match status" value="1"/>
</dbReference>
<dbReference type="KEGG" id="hazt:108665395"/>
<dbReference type="InterPro" id="IPR016187">
    <property type="entry name" value="CTDL_fold"/>
</dbReference>
<dbReference type="RefSeq" id="XP_018007633.1">
    <property type="nucleotide sequence ID" value="XM_018152144.1"/>
</dbReference>
<dbReference type="GeneID" id="108665395"/>
<evidence type="ECO:0000313" key="2">
    <source>
        <dbReference type="Proteomes" id="UP000694843"/>
    </source>
</evidence>
<feature type="domain" description="C-type lectin" evidence="1">
    <location>
        <begin position="37"/>
        <end position="147"/>
    </location>
</feature>
<keyword evidence="2" id="KW-1185">Reference proteome</keyword>
<reference evidence="3" key="1">
    <citation type="submission" date="2025-08" db="UniProtKB">
        <authorList>
            <consortium name="RefSeq"/>
        </authorList>
    </citation>
    <scope>IDENTIFICATION</scope>
</reference>
<evidence type="ECO:0000313" key="3">
    <source>
        <dbReference type="RefSeq" id="XP_018007633.1"/>
    </source>
</evidence>
<dbReference type="PROSITE" id="PS50041">
    <property type="entry name" value="C_TYPE_LECTIN_2"/>
    <property type="match status" value="1"/>
</dbReference>
<dbReference type="Gene3D" id="3.10.100.10">
    <property type="entry name" value="Mannose-Binding Protein A, subunit A"/>
    <property type="match status" value="1"/>
</dbReference>
<evidence type="ECO:0000259" key="1">
    <source>
        <dbReference type="PROSITE" id="PS50041"/>
    </source>
</evidence>
<gene>
    <name evidence="3" type="primary">LOC108665395</name>
</gene>
<dbReference type="InterPro" id="IPR016186">
    <property type="entry name" value="C-type_lectin-like/link_sf"/>
</dbReference>
<proteinExistence type="predicted"/>
<dbReference type="AlphaFoldDB" id="A0A8B7N2G5"/>
<dbReference type="Pfam" id="PF00059">
    <property type="entry name" value="Lectin_C"/>
    <property type="match status" value="1"/>
</dbReference>
<accession>A0A8B7N2G5</accession>
<protein>
    <submittedName>
        <fullName evidence="3">Uncharacterized protein LOC108665395</fullName>
    </submittedName>
</protein>
<organism evidence="2 3">
    <name type="scientific">Hyalella azteca</name>
    <name type="common">Amphipod</name>
    <dbReference type="NCBI Taxonomy" id="294128"/>
    <lineage>
        <taxon>Eukaryota</taxon>
        <taxon>Metazoa</taxon>
        <taxon>Ecdysozoa</taxon>
        <taxon>Arthropoda</taxon>
        <taxon>Crustacea</taxon>
        <taxon>Multicrustacea</taxon>
        <taxon>Malacostraca</taxon>
        <taxon>Eumalacostraca</taxon>
        <taxon>Peracarida</taxon>
        <taxon>Amphipoda</taxon>
        <taxon>Senticaudata</taxon>
        <taxon>Talitrida</taxon>
        <taxon>Talitroidea</taxon>
        <taxon>Hyalellidae</taxon>
        <taxon>Hyalella</taxon>
    </lineage>
</organism>
<name>A0A8B7N2G5_HYAAZ</name>